<reference evidence="3 4" key="1">
    <citation type="submission" date="2019-03" db="EMBL/GenBank/DDBJ databases">
        <title>Genomic Encyclopedia of Type Strains, Phase IV (KMG-IV): sequencing the most valuable type-strain genomes for metagenomic binning, comparative biology and taxonomic classification.</title>
        <authorList>
            <person name="Goeker M."/>
        </authorList>
    </citation>
    <scope>NUCLEOTIDE SEQUENCE [LARGE SCALE GENOMIC DNA]</scope>
    <source>
        <strain evidence="3 4">DSM 24830</strain>
    </source>
</reference>
<dbReference type="RefSeq" id="WP_131906393.1">
    <property type="nucleotide sequence ID" value="NZ_BAAAFU010000006.1"/>
</dbReference>
<dbReference type="OrthoDB" id="9795554at2"/>
<organism evidence="3 4">
    <name type="scientific">Cocleimonas flava</name>
    <dbReference type="NCBI Taxonomy" id="634765"/>
    <lineage>
        <taxon>Bacteria</taxon>
        <taxon>Pseudomonadati</taxon>
        <taxon>Pseudomonadota</taxon>
        <taxon>Gammaproteobacteria</taxon>
        <taxon>Thiotrichales</taxon>
        <taxon>Thiotrichaceae</taxon>
        <taxon>Cocleimonas</taxon>
    </lineage>
</organism>
<dbReference type="InterPro" id="IPR036514">
    <property type="entry name" value="SGNH_hydro_sf"/>
</dbReference>
<dbReference type="Pfam" id="PF03629">
    <property type="entry name" value="SASA"/>
    <property type="match status" value="1"/>
</dbReference>
<keyword evidence="4" id="KW-1185">Reference proteome</keyword>
<proteinExistence type="predicted"/>
<dbReference type="InterPro" id="IPR005181">
    <property type="entry name" value="SASA"/>
</dbReference>
<dbReference type="InterPro" id="IPR052940">
    <property type="entry name" value="Carb_Esterase_6"/>
</dbReference>
<accession>A0A4R1ESS2</accession>
<dbReference type="PANTHER" id="PTHR31988">
    <property type="entry name" value="ESTERASE, PUTATIVE (DUF303)-RELATED"/>
    <property type="match status" value="1"/>
</dbReference>
<evidence type="ECO:0000256" key="1">
    <source>
        <dbReference type="ARBA" id="ARBA00022801"/>
    </source>
</evidence>
<comment type="caution">
    <text evidence="3">The sequence shown here is derived from an EMBL/GenBank/DDBJ whole genome shotgun (WGS) entry which is preliminary data.</text>
</comment>
<dbReference type="AlphaFoldDB" id="A0A4R1ESS2"/>
<dbReference type="Gene3D" id="3.40.50.1110">
    <property type="entry name" value="SGNH hydrolase"/>
    <property type="match status" value="1"/>
</dbReference>
<keyword evidence="1" id="KW-0378">Hydrolase</keyword>
<evidence type="ECO:0000313" key="3">
    <source>
        <dbReference type="EMBL" id="TCJ84647.1"/>
    </source>
</evidence>
<protein>
    <submittedName>
        <fullName evidence="3">Carbohydrate esterase-like sialic acid-specific acetylesterase</fullName>
    </submittedName>
</protein>
<dbReference type="EMBL" id="SMFQ01000004">
    <property type="protein sequence ID" value="TCJ84647.1"/>
    <property type="molecule type" value="Genomic_DNA"/>
</dbReference>
<name>A0A4R1ESS2_9GAMM</name>
<sequence>MSFQKTQGKSFTYLFAFALVFSLSLLVSSNLSAKERVYILAGQSNMMGKGKTHQLPAFLKRQPSNVEFYYQGRKRELAKFSHFGPEVSFAHAISRAFPNDKHIIIKHVATGSSINQWLPGSGLFAGLLRQRGFVKVGTQSNNIVNTKVDAVIWMQGERDARSEHNAYNYESNLKRFITGVRRQLDSPRSVFIMGEVNPEDPAFFMLDTVQQAQVNTQRTLPSVKLVSTNGLGKIYDHVHYDTQGQLELGKRFARAYTNR</sequence>
<evidence type="ECO:0000259" key="2">
    <source>
        <dbReference type="Pfam" id="PF03629"/>
    </source>
</evidence>
<dbReference type="Proteomes" id="UP000294887">
    <property type="component" value="Unassembled WGS sequence"/>
</dbReference>
<dbReference type="SUPFAM" id="SSF52266">
    <property type="entry name" value="SGNH hydrolase"/>
    <property type="match status" value="1"/>
</dbReference>
<gene>
    <name evidence="3" type="ORF">EV695_2606</name>
</gene>
<feature type="domain" description="Sialate O-acetylesterase" evidence="2">
    <location>
        <begin position="35"/>
        <end position="257"/>
    </location>
</feature>
<dbReference type="PANTHER" id="PTHR31988:SF19">
    <property type="entry name" value="9-O-ACETYL-N-ACETYLNEURAMINIC ACID DEACETYLASE-RELATED"/>
    <property type="match status" value="1"/>
</dbReference>
<evidence type="ECO:0000313" key="4">
    <source>
        <dbReference type="Proteomes" id="UP000294887"/>
    </source>
</evidence>
<dbReference type="GO" id="GO:0016788">
    <property type="term" value="F:hydrolase activity, acting on ester bonds"/>
    <property type="evidence" value="ECO:0007669"/>
    <property type="project" value="UniProtKB-ARBA"/>
</dbReference>